<gene>
    <name evidence="5" type="ORF">Fot_36023</name>
</gene>
<comment type="subunit">
    <text evidence="4">Component of the small ribosomal subunit. Mature ribosomes consist of a small (40S) and a large (60S) subunit. The 40S subunit contains about 33 different proteins and 1 molecule of RNA (18S). The 60S subunit contains about 49 different proteins and 3 molecules of RNA (25S, 5.8S and 5S).</text>
</comment>
<dbReference type="EMBL" id="JBFOLJ010000010">
    <property type="protein sequence ID" value="KAL2502175.1"/>
    <property type="molecule type" value="Genomic_DNA"/>
</dbReference>
<name>A0ABD1SN85_9LAMI</name>
<evidence type="ECO:0000256" key="4">
    <source>
        <dbReference type="ARBA" id="ARBA00026019"/>
    </source>
</evidence>
<evidence type="ECO:0000256" key="3">
    <source>
        <dbReference type="ARBA" id="ARBA00023274"/>
    </source>
</evidence>
<protein>
    <submittedName>
        <fullName evidence="5">60s ribosomal protein L10</fullName>
    </submittedName>
</protein>
<comment type="caution">
    <text evidence="5">The sequence shown here is derived from an EMBL/GenBank/DDBJ whole genome shotgun (WGS) entry which is preliminary data.</text>
</comment>
<dbReference type="AlphaFoldDB" id="A0ABD1SN85"/>
<reference evidence="6" key="1">
    <citation type="submission" date="2024-07" db="EMBL/GenBank/DDBJ databases">
        <title>Two chromosome-level genome assemblies of Korean endemic species Abeliophyllum distichum and Forsythia ovata (Oleaceae).</title>
        <authorList>
            <person name="Jang H."/>
        </authorList>
    </citation>
    <scope>NUCLEOTIDE SEQUENCE [LARGE SCALE GENOMIC DNA]</scope>
</reference>
<dbReference type="InterPro" id="IPR036920">
    <property type="entry name" value="Ribosomal_uL16_sf"/>
</dbReference>
<dbReference type="SUPFAM" id="SSF54686">
    <property type="entry name" value="Ribosomal protein L16p/L10e"/>
    <property type="match status" value="1"/>
</dbReference>
<keyword evidence="6" id="KW-1185">Reference proteome</keyword>
<keyword evidence="2 5" id="KW-0689">Ribosomal protein</keyword>
<dbReference type="FunFam" id="3.30.60.300:FF:000003">
    <property type="entry name" value="60S ribosomal protein L10, putative"/>
    <property type="match status" value="1"/>
</dbReference>
<dbReference type="InterPro" id="IPR001197">
    <property type="entry name" value="Ribosomal_uL16_euk_arch"/>
</dbReference>
<dbReference type="Gene3D" id="3.90.1170.10">
    <property type="entry name" value="Ribosomal protein L10e/L16"/>
    <property type="match status" value="1"/>
</dbReference>
<organism evidence="5 6">
    <name type="scientific">Forsythia ovata</name>
    <dbReference type="NCBI Taxonomy" id="205694"/>
    <lineage>
        <taxon>Eukaryota</taxon>
        <taxon>Viridiplantae</taxon>
        <taxon>Streptophyta</taxon>
        <taxon>Embryophyta</taxon>
        <taxon>Tracheophyta</taxon>
        <taxon>Spermatophyta</taxon>
        <taxon>Magnoliopsida</taxon>
        <taxon>eudicotyledons</taxon>
        <taxon>Gunneridae</taxon>
        <taxon>Pentapetalae</taxon>
        <taxon>asterids</taxon>
        <taxon>lamiids</taxon>
        <taxon>Lamiales</taxon>
        <taxon>Oleaceae</taxon>
        <taxon>Forsythieae</taxon>
        <taxon>Forsythia</taxon>
    </lineage>
</organism>
<evidence type="ECO:0000313" key="6">
    <source>
        <dbReference type="Proteomes" id="UP001604277"/>
    </source>
</evidence>
<evidence type="ECO:0000313" key="5">
    <source>
        <dbReference type="EMBL" id="KAL2502175.1"/>
    </source>
</evidence>
<comment type="similarity">
    <text evidence="1">Belongs to the universal ribosomal protein uL16 family.</text>
</comment>
<evidence type="ECO:0000256" key="1">
    <source>
        <dbReference type="ARBA" id="ARBA00008931"/>
    </source>
</evidence>
<sequence>MKGAFGKPQGTCTRVAIGQVLLSVRCKDSNSHNAQEALHRAKGFTTFSCTDYVKWKSENRISPDGVNAKLIGCHGPLMQRQPRRAFLSEIIEAKKNQTVHHCMALWRQILSEVEHGKVEYMDFVEVDDFSKLTVDRVSGFMKYLGYKLPVGVLYMRARTSLLNHVGS</sequence>
<accession>A0ABD1SN85</accession>
<dbReference type="GO" id="GO:0005840">
    <property type="term" value="C:ribosome"/>
    <property type="evidence" value="ECO:0007669"/>
    <property type="project" value="UniProtKB-KW"/>
</dbReference>
<dbReference type="PANTHER" id="PTHR11726">
    <property type="entry name" value="60S RIBOSOMAL PROTEIN L10"/>
    <property type="match status" value="1"/>
</dbReference>
<dbReference type="GO" id="GO:1990904">
    <property type="term" value="C:ribonucleoprotein complex"/>
    <property type="evidence" value="ECO:0007669"/>
    <property type="project" value="UniProtKB-KW"/>
</dbReference>
<dbReference type="Proteomes" id="UP001604277">
    <property type="component" value="Unassembled WGS sequence"/>
</dbReference>
<proteinExistence type="inferred from homology"/>
<keyword evidence="3" id="KW-0687">Ribonucleoprotein</keyword>
<evidence type="ECO:0000256" key="2">
    <source>
        <dbReference type="ARBA" id="ARBA00022980"/>
    </source>
</evidence>
<dbReference type="Gene3D" id="3.30.60.300">
    <property type="match status" value="1"/>
</dbReference>